<dbReference type="OMA" id="VVWPKIR"/>
<comment type="subcellular location">
    <subcellularLocation>
        <location evidence="1">Peroxisome</location>
    </subcellularLocation>
</comment>
<dbReference type="GO" id="GO:0004165">
    <property type="term" value="F:delta(3)-delta(2)-enoyl-CoA isomerase activity"/>
    <property type="evidence" value="ECO:0007669"/>
    <property type="project" value="UniProtKB-ARBA"/>
</dbReference>
<dbReference type="GO" id="GO:0005777">
    <property type="term" value="C:peroxisome"/>
    <property type="evidence" value="ECO:0007669"/>
    <property type="project" value="UniProtKB-SubCell"/>
</dbReference>
<name>A0A078AMA1_STYLE</name>
<dbReference type="InterPro" id="IPR001753">
    <property type="entry name" value="Enoyl-CoA_hydra/iso"/>
</dbReference>
<proteinExistence type="predicted"/>
<accession>A0A078AMA1</accession>
<evidence type="ECO:0000313" key="5">
    <source>
        <dbReference type="Proteomes" id="UP000039865"/>
    </source>
</evidence>
<evidence type="ECO:0000313" key="4">
    <source>
        <dbReference type="EMBL" id="CDW83026.1"/>
    </source>
</evidence>
<dbReference type="InterPro" id="IPR051053">
    <property type="entry name" value="ECH/Chromodomain_protein"/>
</dbReference>
<evidence type="ECO:0000256" key="2">
    <source>
        <dbReference type="ARBA" id="ARBA00023140"/>
    </source>
</evidence>
<evidence type="ECO:0000256" key="1">
    <source>
        <dbReference type="ARBA" id="ARBA00004275"/>
    </source>
</evidence>
<dbReference type="Pfam" id="PF00378">
    <property type="entry name" value="ECH_1"/>
    <property type="match status" value="1"/>
</dbReference>
<reference evidence="4 5" key="1">
    <citation type="submission" date="2014-06" db="EMBL/GenBank/DDBJ databases">
        <authorList>
            <person name="Swart Estienne"/>
        </authorList>
    </citation>
    <scope>NUCLEOTIDE SEQUENCE [LARGE SCALE GENOMIC DNA]</scope>
    <source>
        <strain evidence="4 5">130c</strain>
    </source>
</reference>
<dbReference type="CDD" id="cd06558">
    <property type="entry name" value="crotonase-like"/>
    <property type="match status" value="1"/>
</dbReference>
<protein>
    <submittedName>
        <fullName evidence="4">Peroxisomal-trans-enoyl-isomerase</fullName>
    </submittedName>
</protein>
<dbReference type="Gene3D" id="3.90.226.10">
    <property type="entry name" value="2-enoyl-CoA Hydratase, Chain A, domain 1"/>
    <property type="match status" value="1"/>
</dbReference>
<evidence type="ECO:0000256" key="3">
    <source>
        <dbReference type="ARBA" id="ARBA00023235"/>
    </source>
</evidence>
<dbReference type="InterPro" id="IPR029045">
    <property type="entry name" value="ClpP/crotonase-like_dom_sf"/>
</dbReference>
<dbReference type="OrthoDB" id="409763at2759"/>
<dbReference type="SUPFAM" id="SSF52096">
    <property type="entry name" value="ClpP/crotonase"/>
    <property type="match status" value="1"/>
</dbReference>
<organism evidence="4 5">
    <name type="scientific">Stylonychia lemnae</name>
    <name type="common">Ciliate</name>
    <dbReference type="NCBI Taxonomy" id="5949"/>
    <lineage>
        <taxon>Eukaryota</taxon>
        <taxon>Sar</taxon>
        <taxon>Alveolata</taxon>
        <taxon>Ciliophora</taxon>
        <taxon>Intramacronucleata</taxon>
        <taxon>Spirotrichea</taxon>
        <taxon>Stichotrichia</taxon>
        <taxon>Sporadotrichida</taxon>
        <taxon>Oxytrichidae</taxon>
        <taxon>Stylonychinae</taxon>
        <taxon>Stylonychia</taxon>
    </lineage>
</organism>
<dbReference type="EMBL" id="CCKQ01011456">
    <property type="protein sequence ID" value="CDW83026.1"/>
    <property type="molecule type" value="Genomic_DNA"/>
</dbReference>
<dbReference type="PANTHER" id="PTHR43684:SF1">
    <property type="entry name" value="ENOYL-COA DELTA ISOMERASE 2"/>
    <property type="match status" value="1"/>
</dbReference>
<sequence length="295" mass="32584">MSVNRSSFKQEDQLFYGVHPDGILEVKFNNPSKKNAWTKDTQVRLTQIFKQANKDDNVKVVFLHGGSYYSSGNDLSAFGKAFSSGDVKQAIKDAKYGATVVMVEMLTAVMDCEKPLVCMISGAAFGIACTMTALADFIYCTPEATFNSPFMSTFQSPEGGSTVTYPLQMGKRLASEVLFTDRPITAQDALQIGYINAILDPKEVFTADGNFFDVTKIPCIPKLLKNDLKTMMNAKKLITQGMNREFMIECFKREGKALFDRWMDPDFLPNIMKVISSNAEKSKKAGGAGNGKPKL</sequence>
<keyword evidence="3 4" id="KW-0413">Isomerase</keyword>
<dbReference type="Proteomes" id="UP000039865">
    <property type="component" value="Unassembled WGS sequence"/>
</dbReference>
<keyword evidence="5" id="KW-1185">Reference proteome</keyword>
<keyword evidence="2" id="KW-0576">Peroxisome</keyword>
<gene>
    <name evidence="4" type="primary">Contig8753.g9344</name>
    <name evidence="4" type="ORF">STYLEM_12065</name>
</gene>
<dbReference type="PANTHER" id="PTHR43684">
    <property type="match status" value="1"/>
</dbReference>
<dbReference type="InParanoid" id="A0A078AMA1"/>
<dbReference type="AlphaFoldDB" id="A0A078AMA1"/>